<gene>
    <name evidence="20" type="ORF">H9964_01570</name>
</gene>
<protein>
    <recommendedName>
        <fullName evidence="5">non-specific protein-tyrosine kinase</fullName>
        <ecNumber evidence="5">2.7.10.2</ecNumber>
    </recommendedName>
</protein>
<name>A0A9D2G4Q2_9FIRM</name>
<keyword evidence="6" id="KW-1003">Cell membrane</keyword>
<dbReference type="Pfam" id="PF02706">
    <property type="entry name" value="Wzz"/>
    <property type="match status" value="1"/>
</dbReference>
<evidence type="ECO:0000256" key="9">
    <source>
        <dbReference type="ARBA" id="ARBA00022692"/>
    </source>
</evidence>
<dbReference type="NCBIfam" id="TIGR01007">
    <property type="entry name" value="eps_fam"/>
    <property type="match status" value="1"/>
</dbReference>
<keyword evidence="13 17" id="KW-1133">Transmembrane helix</keyword>
<accession>A0A9D2G4Q2</accession>
<evidence type="ECO:0000256" key="7">
    <source>
        <dbReference type="ARBA" id="ARBA00022519"/>
    </source>
</evidence>
<comment type="similarity">
    <text evidence="3">Belongs to the CpsD/CapB family.</text>
</comment>
<evidence type="ECO:0000256" key="5">
    <source>
        <dbReference type="ARBA" id="ARBA00011903"/>
    </source>
</evidence>
<evidence type="ECO:0000256" key="8">
    <source>
        <dbReference type="ARBA" id="ARBA00022679"/>
    </source>
</evidence>
<evidence type="ECO:0000259" key="18">
    <source>
        <dbReference type="Pfam" id="PF02706"/>
    </source>
</evidence>
<dbReference type="EMBL" id="DXBB01000033">
    <property type="protein sequence ID" value="HIZ72251.1"/>
    <property type="molecule type" value="Genomic_DNA"/>
</dbReference>
<sequence length="488" mass="53474">MEENIGMQNEAAEGESVIRLDDIFAALWRNIILLVIITAVIFGGGLLYAYVIATEEYASTATFSVVVSDDPESGQDPGNFNLTNSQKMIGTVVGLIQGDILEIVAEEHPVVGTASDLRDRLTVTSSDDSFIISVTAQDPSALLAQNMANYVVDTLIEYANTSEDNLGFVLRNAITKISSAKMGTYAAPNRLLYAAVSFLGGLVVGCVVIFIKEFASNKFRARKEVEEQLGERVIGAFVDDRSKKEKPTITQMRGTHTATELVEPGLRNYEPYNNLLTNIRYSDLEHPYQVVMITSTGESELKSTTIANLAACAAYNGKKVLLIDLDLRKAIIHRVFGVSKERGLVDYLAGTCSEREIVKSSKSGVDIITGGKKVPNPVAVIEDSRLPQLIEDLRAKYDYIFVDAPPVLACADAQAISKFCDGVIFNVAMHDVRKKDACVAVANMRLVGARIIGINTTKCDRKDRSGYYYRGYYEDRPSEAKKEAKKEA</sequence>
<evidence type="ECO:0000256" key="2">
    <source>
        <dbReference type="ARBA" id="ARBA00006683"/>
    </source>
</evidence>
<reference evidence="20" key="2">
    <citation type="submission" date="2021-04" db="EMBL/GenBank/DDBJ databases">
        <authorList>
            <person name="Gilroy R."/>
        </authorList>
    </citation>
    <scope>NUCLEOTIDE SEQUENCE</scope>
    <source>
        <strain evidence="20">ChiW7-2402</strain>
    </source>
</reference>
<feature type="transmembrane region" description="Helical" evidence="17">
    <location>
        <begin position="31"/>
        <end position="53"/>
    </location>
</feature>
<evidence type="ECO:0000256" key="1">
    <source>
        <dbReference type="ARBA" id="ARBA00004429"/>
    </source>
</evidence>
<dbReference type="InterPro" id="IPR027417">
    <property type="entry name" value="P-loop_NTPase"/>
</dbReference>
<evidence type="ECO:0000256" key="14">
    <source>
        <dbReference type="ARBA" id="ARBA00023136"/>
    </source>
</evidence>
<feature type="domain" description="Polysaccharide chain length determinant N-terminal" evidence="18">
    <location>
        <begin position="18"/>
        <end position="76"/>
    </location>
</feature>
<evidence type="ECO:0000256" key="11">
    <source>
        <dbReference type="ARBA" id="ARBA00022777"/>
    </source>
</evidence>
<dbReference type="InterPro" id="IPR050445">
    <property type="entry name" value="Bact_polysacc_biosynth/exp"/>
</dbReference>
<evidence type="ECO:0000313" key="20">
    <source>
        <dbReference type="EMBL" id="HIZ72251.1"/>
    </source>
</evidence>
<dbReference type="GO" id="GO:0005524">
    <property type="term" value="F:ATP binding"/>
    <property type="evidence" value="ECO:0007669"/>
    <property type="project" value="UniProtKB-KW"/>
</dbReference>
<comment type="subcellular location">
    <subcellularLocation>
        <location evidence="1">Cell inner membrane</location>
        <topology evidence="1">Multi-pass membrane protein</topology>
    </subcellularLocation>
</comment>
<keyword evidence="10" id="KW-0547">Nucleotide-binding</keyword>
<dbReference type="Gene3D" id="3.40.50.300">
    <property type="entry name" value="P-loop containing nucleotide triphosphate hydrolases"/>
    <property type="match status" value="1"/>
</dbReference>
<evidence type="ECO:0000313" key="21">
    <source>
        <dbReference type="Proteomes" id="UP000824102"/>
    </source>
</evidence>
<evidence type="ECO:0000256" key="16">
    <source>
        <dbReference type="ARBA" id="ARBA00051245"/>
    </source>
</evidence>
<evidence type="ECO:0000256" key="15">
    <source>
        <dbReference type="ARBA" id="ARBA00023137"/>
    </source>
</evidence>
<evidence type="ECO:0000256" key="10">
    <source>
        <dbReference type="ARBA" id="ARBA00022741"/>
    </source>
</evidence>
<comment type="similarity">
    <text evidence="2">Belongs to the CpsC/CapA family.</text>
</comment>
<evidence type="ECO:0000256" key="3">
    <source>
        <dbReference type="ARBA" id="ARBA00007316"/>
    </source>
</evidence>
<dbReference type="PANTHER" id="PTHR32309:SF13">
    <property type="entry name" value="FERRIC ENTEROBACTIN TRANSPORT PROTEIN FEPE"/>
    <property type="match status" value="1"/>
</dbReference>
<keyword evidence="11" id="KW-0418">Kinase</keyword>
<keyword evidence="8 20" id="KW-0808">Transferase</keyword>
<keyword evidence="12" id="KW-0067">ATP-binding</keyword>
<dbReference type="PANTHER" id="PTHR32309">
    <property type="entry name" value="TYROSINE-PROTEIN KINASE"/>
    <property type="match status" value="1"/>
</dbReference>
<dbReference type="InterPro" id="IPR003856">
    <property type="entry name" value="LPS_length_determ_N"/>
</dbReference>
<dbReference type="InterPro" id="IPR025669">
    <property type="entry name" value="AAA_dom"/>
</dbReference>
<comment type="similarity">
    <text evidence="4">Belongs to the etk/wzc family.</text>
</comment>
<dbReference type="GO" id="GO:0004715">
    <property type="term" value="F:non-membrane spanning protein tyrosine kinase activity"/>
    <property type="evidence" value="ECO:0007669"/>
    <property type="project" value="UniProtKB-EC"/>
</dbReference>
<evidence type="ECO:0000256" key="13">
    <source>
        <dbReference type="ARBA" id="ARBA00022989"/>
    </source>
</evidence>
<keyword evidence="15" id="KW-0829">Tyrosine-protein kinase</keyword>
<dbReference type="GO" id="GO:0005886">
    <property type="term" value="C:plasma membrane"/>
    <property type="evidence" value="ECO:0007669"/>
    <property type="project" value="UniProtKB-SubCell"/>
</dbReference>
<proteinExistence type="inferred from homology"/>
<dbReference type="InterPro" id="IPR005702">
    <property type="entry name" value="Wzc-like_C"/>
</dbReference>
<dbReference type="EC" id="2.7.10.2" evidence="5"/>
<dbReference type="Proteomes" id="UP000824102">
    <property type="component" value="Unassembled WGS sequence"/>
</dbReference>
<evidence type="ECO:0000256" key="12">
    <source>
        <dbReference type="ARBA" id="ARBA00022840"/>
    </source>
</evidence>
<organism evidence="20 21">
    <name type="scientific">Candidatus Gallimonas intestinavium</name>
    <dbReference type="NCBI Taxonomy" id="2838603"/>
    <lineage>
        <taxon>Bacteria</taxon>
        <taxon>Bacillati</taxon>
        <taxon>Bacillota</taxon>
        <taxon>Clostridia</taxon>
        <taxon>Candidatus Gallimonas</taxon>
    </lineage>
</organism>
<keyword evidence="14 17" id="KW-0472">Membrane</keyword>
<dbReference type="SUPFAM" id="SSF52540">
    <property type="entry name" value="P-loop containing nucleoside triphosphate hydrolases"/>
    <property type="match status" value="1"/>
</dbReference>
<dbReference type="AlphaFoldDB" id="A0A9D2G4Q2"/>
<dbReference type="Pfam" id="PF13614">
    <property type="entry name" value="AAA_31"/>
    <property type="match status" value="1"/>
</dbReference>
<comment type="caution">
    <text evidence="20">The sequence shown here is derived from an EMBL/GenBank/DDBJ whole genome shotgun (WGS) entry which is preliminary data.</text>
</comment>
<feature type="transmembrane region" description="Helical" evidence="17">
    <location>
        <begin position="191"/>
        <end position="211"/>
    </location>
</feature>
<keyword evidence="7" id="KW-0997">Cell inner membrane</keyword>
<evidence type="ECO:0000259" key="19">
    <source>
        <dbReference type="Pfam" id="PF13614"/>
    </source>
</evidence>
<evidence type="ECO:0000256" key="17">
    <source>
        <dbReference type="SAM" id="Phobius"/>
    </source>
</evidence>
<evidence type="ECO:0000256" key="4">
    <source>
        <dbReference type="ARBA" id="ARBA00008883"/>
    </source>
</evidence>
<reference evidence="20" key="1">
    <citation type="journal article" date="2021" name="PeerJ">
        <title>Extensive microbial diversity within the chicken gut microbiome revealed by metagenomics and culture.</title>
        <authorList>
            <person name="Gilroy R."/>
            <person name="Ravi A."/>
            <person name="Getino M."/>
            <person name="Pursley I."/>
            <person name="Horton D.L."/>
            <person name="Alikhan N.F."/>
            <person name="Baker D."/>
            <person name="Gharbi K."/>
            <person name="Hall N."/>
            <person name="Watson M."/>
            <person name="Adriaenssens E.M."/>
            <person name="Foster-Nyarko E."/>
            <person name="Jarju S."/>
            <person name="Secka A."/>
            <person name="Antonio M."/>
            <person name="Oren A."/>
            <person name="Chaudhuri R.R."/>
            <person name="La Ragione R."/>
            <person name="Hildebrand F."/>
            <person name="Pallen M.J."/>
        </authorList>
    </citation>
    <scope>NUCLEOTIDE SEQUENCE</scope>
    <source>
        <strain evidence="20">ChiW7-2402</strain>
    </source>
</reference>
<dbReference type="CDD" id="cd05387">
    <property type="entry name" value="BY-kinase"/>
    <property type="match status" value="1"/>
</dbReference>
<feature type="domain" description="AAA" evidence="19">
    <location>
        <begin position="302"/>
        <end position="424"/>
    </location>
</feature>
<evidence type="ECO:0000256" key="6">
    <source>
        <dbReference type="ARBA" id="ARBA00022475"/>
    </source>
</evidence>
<comment type="catalytic activity">
    <reaction evidence="16">
        <text>L-tyrosyl-[protein] + ATP = O-phospho-L-tyrosyl-[protein] + ADP + H(+)</text>
        <dbReference type="Rhea" id="RHEA:10596"/>
        <dbReference type="Rhea" id="RHEA-COMP:10136"/>
        <dbReference type="Rhea" id="RHEA-COMP:20101"/>
        <dbReference type="ChEBI" id="CHEBI:15378"/>
        <dbReference type="ChEBI" id="CHEBI:30616"/>
        <dbReference type="ChEBI" id="CHEBI:46858"/>
        <dbReference type="ChEBI" id="CHEBI:61978"/>
        <dbReference type="ChEBI" id="CHEBI:456216"/>
        <dbReference type="EC" id="2.7.10.2"/>
    </reaction>
</comment>
<keyword evidence="9 17" id="KW-0812">Transmembrane</keyword>